<feature type="compositionally biased region" description="Basic and acidic residues" evidence="1">
    <location>
        <begin position="177"/>
        <end position="192"/>
    </location>
</feature>
<feature type="domain" description="Reverse transcriptase Ty1/copia-type" evidence="2">
    <location>
        <begin position="289"/>
        <end position="362"/>
    </location>
</feature>
<dbReference type="Proteomes" id="UP000187609">
    <property type="component" value="Unassembled WGS sequence"/>
</dbReference>
<feature type="non-terminal residue" evidence="4">
    <location>
        <position position="364"/>
    </location>
</feature>
<evidence type="ECO:0000259" key="2">
    <source>
        <dbReference type="Pfam" id="PF07727"/>
    </source>
</evidence>
<dbReference type="STRING" id="49451.A0A1J6HUB0"/>
<comment type="caution">
    <text evidence="4">The sequence shown here is derived from an EMBL/GenBank/DDBJ whole genome shotgun (WGS) entry which is preliminary data.</text>
</comment>
<feature type="compositionally biased region" description="Polar residues" evidence="1">
    <location>
        <begin position="193"/>
        <end position="204"/>
    </location>
</feature>
<dbReference type="OMA" id="MDITFFE"/>
<feature type="region of interest" description="Disordered" evidence="1">
    <location>
        <begin position="141"/>
        <end position="218"/>
    </location>
</feature>
<protein>
    <submittedName>
        <fullName evidence="4">Mitochondrial protein</fullName>
    </submittedName>
</protein>
<dbReference type="Gramene" id="OIS96452">
    <property type="protein sequence ID" value="OIS96452"/>
    <property type="gene ID" value="A4A49_58547"/>
</dbReference>
<feature type="compositionally biased region" description="Low complexity" evidence="1">
    <location>
        <begin position="205"/>
        <end position="218"/>
    </location>
</feature>
<evidence type="ECO:0000313" key="4">
    <source>
        <dbReference type="EMBL" id="OIS96452.1"/>
    </source>
</evidence>
<accession>A0A1J6HUB0</accession>
<evidence type="ECO:0000313" key="5">
    <source>
        <dbReference type="Proteomes" id="UP000187609"/>
    </source>
</evidence>
<organism evidence="4 5">
    <name type="scientific">Nicotiana attenuata</name>
    <name type="common">Coyote tobacco</name>
    <dbReference type="NCBI Taxonomy" id="49451"/>
    <lineage>
        <taxon>Eukaryota</taxon>
        <taxon>Viridiplantae</taxon>
        <taxon>Streptophyta</taxon>
        <taxon>Embryophyta</taxon>
        <taxon>Tracheophyta</taxon>
        <taxon>Spermatophyta</taxon>
        <taxon>Magnoliopsida</taxon>
        <taxon>eudicotyledons</taxon>
        <taxon>Gunneridae</taxon>
        <taxon>Pentapetalae</taxon>
        <taxon>asterids</taxon>
        <taxon>lamiids</taxon>
        <taxon>Solanales</taxon>
        <taxon>Solanaceae</taxon>
        <taxon>Nicotianoideae</taxon>
        <taxon>Nicotianeae</taxon>
        <taxon>Nicotiana</taxon>
    </lineage>
</organism>
<name>A0A1J6HUB0_NICAT</name>
<sequence length="364" mass="41473">MPSKVSHFKTPLSVFQETFPSARLINDLPLKVFGCTAFIHNRTQGKLDPRAKKCVFVGYAPNQNGYKCYDAHKRKIFTTMDITFFESEPYFKSHLRGEKLREDSLQFLDLSEPRKESDSRIYSDKDFSVLSPELDVLNSENLESESLRKNQDINTNKANDQAGTKELIVYSRRSKNQRHETGTTRHCQESKPQDSTNPQGNSPISLSESSPVQSDSSDLDLPIALRKGVRHCAKYPISNFVSFKNLSQKFSAFSSQLSSVEIPRNVQDALKVSEWKEAILEEMMALEKNKTWEVVDLPKEKKTVGCKWVFTVKFRSDGSLERYKARLVAKGFTQTYGIDYLETFAPVAKLNTIRVLQSIAVNLD</sequence>
<reference evidence="4" key="1">
    <citation type="submission" date="2016-11" db="EMBL/GenBank/DDBJ databases">
        <title>The genome of Nicotiana attenuata.</title>
        <authorList>
            <person name="Xu S."/>
            <person name="Brockmoeller T."/>
            <person name="Gaquerel E."/>
            <person name="Navarro A."/>
            <person name="Kuhl H."/>
            <person name="Gase K."/>
            <person name="Ling Z."/>
            <person name="Zhou W."/>
            <person name="Kreitzer C."/>
            <person name="Stanke M."/>
            <person name="Tang H."/>
            <person name="Lyons E."/>
            <person name="Pandey P."/>
            <person name="Pandey S.P."/>
            <person name="Timmermann B."/>
            <person name="Baldwin I.T."/>
        </authorList>
    </citation>
    <scope>NUCLEOTIDE SEQUENCE [LARGE SCALE GENOMIC DNA]</scope>
    <source>
        <strain evidence="4">UT</strain>
    </source>
</reference>
<gene>
    <name evidence="4" type="ORF">A4A49_58547</name>
</gene>
<dbReference type="InterPro" id="IPR013103">
    <property type="entry name" value="RVT_2"/>
</dbReference>
<evidence type="ECO:0000259" key="3">
    <source>
        <dbReference type="Pfam" id="PF25597"/>
    </source>
</evidence>
<evidence type="ECO:0000256" key="1">
    <source>
        <dbReference type="SAM" id="MobiDB-lite"/>
    </source>
</evidence>
<proteinExistence type="predicted"/>
<dbReference type="EMBL" id="MJEQ01037194">
    <property type="protein sequence ID" value="OIS96452.1"/>
    <property type="molecule type" value="Genomic_DNA"/>
</dbReference>
<dbReference type="Pfam" id="PF25597">
    <property type="entry name" value="SH3_retrovirus"/>
    <property type="match status" value="1"/>
</dbReference>
<feature type="compositionally biased region" description="Polar residues" evidence="1">
    <location>
        <begin position="152"/>
        <end position="162"/>
    </location>
</feature>
<dbReference type="InterPro" id="IPR057670">
    <property type="entry name" value="SH3_retrovirus"/>
</dbReference>
<keyword evidence="5" id="KW-1185">Reference proteome</keyword>
<dbReference type="Pfam" id="PF07727">
    <property type="entry name" value="RVT_2"/>
    <property type="match status" value="1"/>
</dbReference>
<feature type="domain" description="Retroviral polymerase SH3-like" evidence="3">
    <location>
        <begin position="35"/>
        <end position="92"/>
    </location>
</feature>
<dbReference type="AlphaFoldDB" id="A0A1J6HUB0"/>